<proteinExistence type="predicted"/>
<dbReference type="InterPro" id="IPR012867">
    <property type="entry name" value="DUF1648"/>
</dbReference>
<feature type="domain" description="DUF1648" evidence="2">
    <location>
        <begin position="14"/>
        <end position="57"/>
    </location>
</feature>
<keyword evidence="4" id="KW-1185">Reference proteome</keyword>
<dbReference type="OrthoDB" id="9808690at2"/>
<feature type="transmembrane region" description="Helical" evidence="1">
    <location>
        <begin position="190"/>
        <end position="208"/>
    </location>
</feature>
<dbReference type="Proteomes" id="UP000245250">
    <property type="component" value="Chromosome"/>
</dbReference>
<dbReference type="PANTHER" id="PTHR37810">
    <property type="entry name" value="IMMUNITY PROTEIN SDPI"/>
    <property type="match status" value="1"/>
</dbReference>
<dbReference type="PANTHER" id="PTHR37810:SF5">
    <property type="entry name" value="IMMUNITY PROTEIN SDPI"/>
    <property type="match status" value="1"/>
</dbReference>
<protein>
    <recommendedName>
        <fullName evidence="2">DUF1648 domain-containing protein</fullName>
    </recommendedName>
</protein>
<keyword evidence="1" id="KW-0472">Membrane</keyword>
<dbReference type="InterPro" id="IPR025962">
    <property type="entry name" value="SdpI/YhfL"/>
</dbReference>
<gene>
    <name evidence="3" type="ORF">HYN56_24500</name>
</gene>
<keyword evidence="1" id="KW-0812">Transmembrane</keyword>
<dbReference type="PIRSF" id="PIRSF038959">
    <property type="entry name" value="SdpI"/>
    <property type="match status" value="1"/>
</dbReference>
<evidence type="ECO:0000313" key="3">
    <source>
        <dbReference type="EMBL" id="AWK07217.1"/>
    </source>
</evidence>
<dbReference type="Pfam" id="PF13630">
    <property type="entry name" value="SdpI"/>
    <property type="match status" value="1"/>
</dbReference>
<dbReference type="InterPro" id="IPR026272">
    <property type="entry name" value="SdpI"/>
</dbReference>
<name>A0A2S1YSZ3_9FLAO</name>
<evidence type="ECO:0000313" key="4">
    <source>
        <dbReference type="Proteomes" id="UP000245250"/>
    </source>
</evidence>
<dbReference type="GO" id="GO:0009636">
    <property type="term" value="P:response to toxic substance"/>
    <property type="evidence" value="ECO:0007669"/>
    <property type="project" value="TreeGrafter"/>
</dbReference>
<keyword evidence="1" id="KW-1133">Transmembrane helix</keyword>
<dbReference type="EMBL" id="CP029255">
    <property type="protein sequence ID" value="AWK07217.1"/>
    <property type="molecule type" value="Genomic_DNA"/>
</dbReference>
<dbReference type="AlphaFoldDB" id="A0A2S1YSZ3"/>
<feature type="transmembrane region" description="Helical" evidence="1">
    <location>
        <begin position="118"/>
        <end position="136"/>
    </location>
</feature>
<accession>A0A2S1YSZ3</accession>
<dbReference type="Pfam" id="PF07853">
    <property type="entry name" value="DUF1648"/>
    <property type="match status" value="1"/>
</dbReference>
<evidence type="ECO:0000259" key="2">
    <source>
        <dbReference type="Pfam" id="PF07853"/>
    </source>
</evidence>
<dbReference type="RefSeq" id="WP_109194601.1">
    <property type="nucleotide sequence ID" value="NZ_CP029255.1"/>
</dbReference>
<sequence>MNLEFKKELPIIGIILVPFVYLATIWNELPETVPIHWNSKGEIDNWGNKLSLIGMLFMLPVLTYVILSVISKIDPKKRMSLMGGKLYQLKFILVLFMSILALFIIYSTKSQTISSPSFVFVLLGALFMILGNYFKVMQPNYFIGIRTPWTLENPEIWKTTHVFAGKLWFVAGLIIILGSLIFESAGFSKVFMIIVFAIAIAPIAYSYLKFKSHTKKENNL</sequence>
<feature type="transmembrane region" description="Helical" evidence="1">
    <location>
        <begin position="87"/>
        <end position="106"/>
    </location>
</feature>
<feature type="transmembrane region" description="Helical" evidence="1">
    <location>
        <begin position="167"/>
        <end position="184"/>
    </location>
</feature>
<feature type="transmembrane region" description="Helical" evidence="1">
    <location>
        <begin position="46"/>
        <end position="67"/>
    </location>
</feature>
<dbReference type="KEGG" id="fcr:HYN56_24500"/>
<evidence type="ECO:0000256" key="1">
    <source>
        <dbReference type="SAM" id="Phobius"/>
    </source>
</evidence>
<organism evidence="3 4">
    <name type="scientific">Flavobacterium crocinum</name>
    <dbReference type="NCBI Taxonomy" id="2183896"/>
    <lineage>
        <taxon>Bacteria</taxon>
        <taxon>Pseudomonadati</taxon>
        <taxon>Bacteroidota</taxon>
        <taxon>Flavobacteriia</taxon>
        <taxon>Flavobacteriales</taxon>
        <taxon>Flavobacteriaceae</taxon>
        <taxon>Flavobacterium</taxon>
    </lineage>
</organism>
<reference evidence="3 4" key="1">
    <citation type="submission" date="2018-05" db="EMBL/GenBank/DDBJ databases">
        <title>Genome sequencing of Flavobacterium sp. HYN0056.</title>
        <authorList>
            <person name="Yi H."/>
            <person name="Baek C."/>
        </authorList>
    </citation>
    <scope>NUCLEOTIDE SEQUENCE [LARGE SCALE GENOMIC DNA]</scope>
    <source>
        <strain evidence="3 4">HYN0056</strain>
    </source>
</reference>
<feature type="transmembrane region" description="Helical" evidence="1">
    <location>
        <begin position="9"/>
        <end position="26"/>
    </location>
</feature>